<reference evidence="2" key="2">
    <citation type="submission" date="2020-09" db="EMBL/GenBank/DDBJ databases">
        <authorList>
            <person name="Sun Q."/>
            <person name="Ohkuma M."/>
        </authorList>
    </citation>
    <scope>NUCLEOTIDE SEQUENCE</scope>
    <source>
        <strain evidence="2">JCM 5016</strain>
    </source>
</reference>
<evidence type="ECO:0000256" key="1">
    <source>
        <dbReference type="SAM" id="MobiDB-lite"/>
    </source>
</evidence>
<keyword evidence="3" id="KW-1185">Reference proteome</keyword>
<proteinExistence type="predicted"/>
<sequence length="143" mass="15568">MVRTVPRYPASWEKRCTCPGRAHSTSPTLASYSAKSIMCRTGPPLNTVTTGKPMRWTRCGGASVCQVRPVSIGSARTPAPPTRRSTGKRRPSSSPPAPRRTPPSWRALRASTGVKDPAHRDTRYGEELDAVTKSLNHEGVETE</sequence>
<dbReference type="AlphaFoldDB" id="A0A918VJR6"/>
<evidence type="ECO:0000313" key="2">
    <source>
        <dbReference type="EMBL" id="GHA07093.1"/>
    </source>
</evidence>
<protein>
    <submittedName>
        <fullName evidence="2">Uncharacterized protein</fullName>
    </submittedName>
</protein>
<reference evidence="2" key="1">
    <citation type="journal article" date="2014" name="Int. J. Syst. Evol. Microbiol.">
        <title>Complete genome sequence of Corynebacterium casei LMG S-19264T (=DSM 44701T), isolated from a smear-ripened cheese.</title>
        <authorList>
            <consortium name="US DOE Joint Genome Institute (JGI-PGF)"/>
            <person name="Walter F."/>
            <person name="Albersmeier A."/>
            <person name="Kalinowski J."/>
            <person name="Ruckert C."/>
        </authorList>
    </citation>
    <scope>NUCLEOTIDE SEQUENCE</scope>
    <source>
        <strain evidence="2">JCM 5016</strain>
    </source>
</reference>
<dbReference type="EMBL" id="BMWH01000026">
    <property type="protein sequence ID" value="GHA07093.1"/>
    <property type="molecule type" value="Genomic_DNA"/>
</dbReference>
<evidence type="ECO:0000313" key="3">
    <source>
        <dbReference type="Proteomes" id="UP000623010"/>
    </source>
</evidence>
<gene>
    <name evidence="2" type="ORF">GCM10010389_53130</name>
</gene>
<name>A0A918VJR6_9ACTN</name>
<dbReference type="Proteomes" id="UP000623010">
    <property type="component" value="Unassembled WGS sequence"/>
</dbReference>
<feature type="region of interest" description="Disordered" evidence="1">
    <location>
        <begin position="69"/>
        <end position="143"/>
    </location>
</feature>
<accession>A0A918VJR6</accession>
<feature type="compositionally biased region" description="Basic and acidic residues" evidence="1">
    <location>
        <begin position="116"/>
        <end position="126"/>
    </location>
</feature>
<comment type="caution">
    <text evidence="2">The sequence shown here is derived from an EMBL/GenBank/DDBJ whole genome shotgun (WGS) entry which is preliminary data.</text>
</comment>
<organism evidence="2 3">
    <name type="scientific">Streptomyces echinoruber</name>
    <dbReference type="NCBI Taxonomy" id="68898"/>
    <lineage>
        <taxon>Bacteria</taxon>
        <taxon>Bacillati</taxon>
        <taxon>Actinomycetota</taxon>
        <taxon>Actinomycetes</taxon>
        <taxon>Kitasatosporales</taxon>
        <taxon>Streptomycetaceae</taxon>
        <taxon>Streptomyces</taxon>
    </lineage>
</organism>